<dbReference type="PROSITE" id="PS50206">
    <property type="entry name" value="RHODANESE_3"/>
    <property type="match status" value="3"/>
</dbReference>
<accession>A0ABW9Y3V0</accession>
<dbReference type="SUPFAM" id="SSF52821">
    <property type="entry name" value="Rhodanese/Cell cycle control phosphatase"/>
    <property type="match status" value="4"/>
</dbReference>
<dbReference type="PANTHER" id="PTHR43031:SF7">
    <property type="entry name" value="NITRIC OXIDE REDUCTASE FLRD-NAD(+) REDUCTASE"/>
    <property type="match status" value="1"/>
</dbReference>
<dbReference type="Gene3D" id="3.40.250.10">
    <property type="entry name" value="Rhodanese-like domain"/>
    <property type="match status" value="4"/>
</dbReference>
<evidence type="ECO:0000259" key="1">
    <source>
        <dbReference type="PROSITE" id="PS50206"/>
    </source>
</evidence>
<proteinExistence type="predicted"/>
<dbReference type="InterPro" id="IPR001763">
    <property type="entry name" value="Rhodanese-like_dom"/>
</dbReference>
<dbReference type="EMBL" id="JAAATW010000001">
    <property type="protein sequence ID" value="NBE07176.1"/>
    <property type="molecule type" value="Genomic_DNA"/>
</dbReference>
<evidence type="ECO:0000313" key="3">
    <source>
        <dbReference type="Proteomes" id="UP001517376"/>
    </source>
</evidence>
<dbReference type="RefSeq" id="WP_161766109.1">
    <property type="nucleotide sequence ID" value="NZ_JAAATW010000001.1"/>
</dbReference>
<feature type="domain" description="Rhodanese" evidence="1">
    <location>
        <begin position="20"/>
        <end position="110"/>
    </location>
</feature>
<evidence type="ECO:0000313" key="2">
    <source>
        <dbReference type="EMBL" id="NBE07176.1"/>
    </source>
</evidence>
<name>A0ABW9Y3V0_9RHOB</name>
<feature type="domain" description="Rhodanese" evidence="1">
    <location>
        <begin position="384"/>
        <end position="470"/>
    </location>
</feature>
<dbReference type="InterPro" id="IPR050229">
    <property type="entry name" value="GlpE_sulfurtransferase"/>
</dbReference>
<reference evidence="3" key="1">
    <citation type="submission" date="2020-01" db="EMBL/GenBank/DDBJ databases">
        <title>Sphingomonas sp. strain CSW-10.</title>
        <authorList>
            <person name="Chen W.-M."/>
        </authorList>
    </citation>
    <scope>NUCLEOTIDE SEQUENCE [LARGE SCALE GENOMIC DNA]</scope>
    <source>
        <strain evidence="3">CCP-1</strain>
    </source>
</reference>
<sequence>MSAAQIPPLAVMQRLRGGGGPGEWAFLDLREAGEAAEGHPFGSVNLPYSQLEARLPALLPRRGVEVVLLDAGDGVAARAAARMAGAGWGDVAIVAGGAPGWVSAGLPLFKGEHSFSKAFGEWVEHAFEVPQIGPEALAARMQEGSSVALIDGRPWTEHCAFTLPGAVNCPNAELGLRLPGMVQAGQSVVVHCAGRTRSIIGAQSVRDFGLATQVMALRDGTQGWELSGRAREMGAARAAPLLDAAVDAAARAAGRARAQAVMARYGIPEVAASTLGRWLRDDGLTTYLFDPRPEDEGETPPGFQRAPGTVLVQQTDRFIAVRGARVVLWDPDLVRAAFAALWLCRMGIDAHVLREAPPEIAPAARRIAVAEPPVIAAPALAQARAGGAVLLDLRSASAFRAGHVAGAIRALRPRLDRIGLARGARVALIAGDAALAGAAATDLHGMGVSVLGVNRDGPEAWRMAGLPLATEAQDDPARDIDVVRFCAGRHRGNLDDARAYLAWETGLLDRLSEAGLNPWPADPTFHSKTAGARAWP</sequence>
<dbReference type="Pfam" id="PF00581">
    <property type="entry name" value="Rhodanese"/>
    <property type="match status" value="2"/>
</dbReference>
<feature type="domain" description="Rhodanese" evidence="1">
    <location>
        <begin position="143"/>
        <end position="233"/>
    </location>
</feature>
<dbReference type="InterPro" id="IPR036873">
    <property type="entry name" value="Rhodanese-like_dom_sf"/>
</dbReference>
<dbReference type="PANTHER" id="PTHR43031">
    <property type="entry name" value="FAD-DEPENDENT OXIDOREDUCTASE"/>
    <property type="match status" value="1"/>
</dbReference>
<comment type="caution">
    <text evidence="2">The sequence shown here is derived from an EMBL/GenBank/DDBJ whole genome shotgun (WGS) entry which is preliminary data.</text>
</comment>
<protein>
    <submittedName>
        <fullName evidence="2">Sulfurtransferase</fullName>
    </submittedName>
</protein>
<dbReference type="Proteomes" id="UP001517376">
    <property type="component" value="Unassembled WGS sequence"/>
</dbReference>
<keyword evidence="3" id="KW-1185">Reference proteome</keyword>
<organism evidence="2 3">
    <name type="scientific">Paragemmobacter ruber</name>
    <dbReference type="NCBI Taxonomy" id="1985673"/>
    <lineage>
        <taxon>Bacteria</taxon>
        <taxon>Pseudomonadati</taxon>
        <taxon>Pseudomonadota</taxon>
        <taxon>Alphaproteobacteria</taxon>
        <taxon>Rhodobacterales</taxon>
        <taxon>Paracoccaceae</taxon>
        <taxon>Paragemmobacter</taxon>
    </lineage>
</organism>
<gene>
    <name evidence="2" type="ORF">GU920_06485</name>
</gene>
<dbReference type="SMART" id="SM00450">
    <property type="entry name" value="RHOD"/>
    <property type="match status" value="3"/>
</dbReference>
<dbReference type="CDD" id="cd00158">
    <property type="entry name" value="RHOD"/>
    <property type="match status" value="1"/>
</dbReference>